<organism evidence="1 2">
    <name type="scientific">Streptomyces chartreusis</name>
    <dbReference type="NCBI Taxonomy" id="1969"/>
    <lineage>
        <taxon>Bacteria</taxon>
        <taxon>Bacillati</taxon>
        <taxon>Actinomycetota</taxon>
        <taxon>Actinomycetes</taxon>
        <taxon>Kitasatosporales</taxon>
        <taxon>Streptomycetaceae</taxon>
        <taxon>Streptomyces</taxon>
    </lineage>
</organism>
<dbReference type="Proteomes" id="UP000509418">
    <property type="component" value="Chromosome"/>
</dbReference>
<proteinExistence type="predicted"/>
<reference evidence="1 2" key="1">
    <citation type="submission" date="2020-06" db="EMBL/GenBank/DDBJ databases">
        <title>Genome mining for natural products.</title>
        <authorList>
            <person name="Zhang B."/>
            <person name="Shi J."/>
            <person name="Ge H."/>
        </authorList>
    </citation>
    <scope>NUCLEOTIDE SEQUENCE [LARGE SCALE GENOMIC DNA]</scope>
    <source>
        <strain evidence="1 2">NA02069</strain>
    </source>
</reference>
<dbReference type="EMBL" id="CP056041">
    <property type="protein sequence ID" value="QKZ23871.1"/>
    <property type="molecule type" value="Genomic_DNA"/>
</dbReference>
<protein>
    <submittedName>
        <fullName evidence="1">Uncharacterized protein</fullName>
    </submittedName>
</protein>
<evidence type="ECO:0000313" key="1">
    <source>
        <dbReference type="EMBL" id="QKZ23871.1"/>
    </source>
</evidence>
<dbReference type="SUPFAM" id="SSF55781">
    <property type="entry name" value="GAF domain-like"/>
    <property type="match status" value="1"/>
</dbReference>
<accession>A0A7H8TK21</accession>
<keyword evidence="2" id="KW-1185">Reference proteome</keyword>
<dbReference type="RefSeq" id="WP_176578485.1">
    <property type="nucleotide sequence ID" value="NZ_CBDRGH010000022.1"/>
</dbReference>
<evidence type="ECO:0000313" key="2">
    <source>
        <dbReference type="Proteomes" id="UP000509418"/>
    </source>
</evidence>
<name>A0A7H8TK21_STRCX</name>
<dbReference type="AlphaFoldDB" id="A0A7H8TK21"/>
<dbReference type="InterPro" id="IPR029016">
    <property type="entry name" value="GAF-like_dom_sf"/>
</dbReference>
<dbReference type="Gene3D" id="3.30.450.40">
    <property type="match status" value="1"/>
</dbReference>
<sequence>MTIQAPFDDAEPTSHERVFRVYQAVEELGPGIHPMWRIIESTKYTKSTVHRILTAGVRADAFVHPKQGHYGLTRGRLATPTEGLSDSTVMDDGVLYRELSLLQRQTAQVVMVFSAVLIGGTGTRLCLHSNMAKRADFQAALARCTPQVRDRLSLAPLHADAAGLVIQAYLDDVPASSFTREIRAEGHALTQAPVPGWEMLAAPLFRGRTVTGALAVLGLPTQIQRHRHSYVPALMQTAARMSRRSEGAAAMSMAAA</sequence>
<gene>
    <name evidence="1" type="ORF">HUT05_44870</name>
</gene>